<protein>
    <submittedName>
        <fullName evidence="9">MATE family efflux transporter</fullName>
    </submittedName>
</protein>
<reference evidence="9 10" key="1">
    <citation type="submission" date="2018-08" db="EMBL/GenBank/DDBJ databases">
        <title>Bacillus chawlae sp. nov., Bacillus glennii sp. nov., and Bacillus saganii sp. nov. Isolated from the Vehicle Assembly Building at Kennedy Space Center where the Viking Spacecraft were Assembled.</title>
        <authorList>
            <person name="Seuylemezian A."/>
            <person name="Vaishampayan P."/>
        </authorList>
    </citation>
    <scope>NUCLEOTIDE SEQUENCE [LARGE SCALE GENOMIC DNA]</scope>
    <source>
        <strain evidence="9 10">V47-23a</strain>
    </source>
</reference>
<dbReference type="InterPro" id="IPR052031">
    <property type="entry name" value="Membrane_Transporter-Flippase"/>
</dbReference>
<feature type="transmembrane region" description="Helical" evidence="8">
    <location>
        <begin position="48"/>
        <end position="71"/>
    </location>
</feature>
<evidence type="ECO:0000256" key="7">
    <source>
        <dbReference type="ARBA" id="ARBA00023136"/>
    </source>
</evidence>
<feature type="transmembrane region" description="Helical" evidence="8">
    <location>
        <begin position="354"/>
        <end position="375"/>
    </location>
</feature>
<dbReference type="AlphaFoldDB" id="A0A372L9Q9"/>
<dbReference type="InterPro" id="IPR002528">
    <property type="entry name" value="MATE_fam"/>
</dbReference>
<feature type="transmembrane region" description="Helical" evidence="8">
    <location>
        <begin position="134"/>
        <end position="156"/>
    </location>
</feature>
<proteinExistence type="inferred from homology"/>
<dbReference type="CDD" id="cd13138">
    <property type="entry name" value="MATE_yoeA_like"/>
    <property type="match status" value="1"/>
</dbReference>
<keyword evidence="6 8" id="KW-1133">Transmembrane helix</keyword>
<dbReference type="GO" id="GO:0042910">
    <property type="term" value="F:xenobiotic transmembrane transporter activity"/>
    <property type="evidence" value="ECO:0007669"/>
    <property type="project" value="InterPro"/>
</dbReference>
<comment type="caution">
    <text evidence="9">The sequence shown here is derived from an EMBL/GenBank/DDBJ whole genome shotgun (WGS) entry which is preliminary data.</text>
</comment>
<name>A0A372L9Q9_9BACI</name>
<feature type="transmembrane region" description="Helical" evidence="8">
    <location>
        <begin position="194"/>
        <end position="214"/>
    </location>
</feature>
<feature type="transmembrane region" description="Helical" evidence="8">
    <location>
        <begin position="168"/>
        <end position="188"/>
    </location>
</feature>
<keyword evidence="10" id="KW-1185">Reference proteome</keyword>
<organism evidence="9 10">
    <name type="scientific">Peribacillus saganii</name>
    <dbReference type="NCBI Taxonomy" id="2303992"/>
    <lineage>
        <taxon>Bacteria</taxon>
        <taxon>Bacillati</taxon>
        <taxon>Bacillota</taxon>
        <taxon>Bacilli</taxon>
        <taxon>Bacillales</taxon>
        <taxon>Bacillaceae</taxon>
        <taxon>Peribacillus</taxon>
    </lineage>
</organism>
<keyword evidence="5 8" id="KW-0812">Transmembrane</keyword>
<evidence type="ECO:0000313" key="10">
    <source>
        <dbReference type="Proteomes" id="UP000264541"/>
    </source>
</evidence>
<evidence type="ECO:0000256" key="1">
    <source>
        <dbReference type="ARBA" id="ARBA00004651"/>
    </source>
</evidence>
<dbReference type="GO" id="GO:0005886">
    <property type="term" value="C:plasma membrane"/>
    <property type="evidence" value="ECO:0007669"/>
    <property type="project" value="UniProtKB-SubCell"/>
</dbReference>
<feature type="transmembrane region" description="Helical" evidence="8">
    <location>
        <begin position="312"/>
        <end position="334"/>
    </location>
</feature>
<evidence type="ECO:0000256" key="5">
    <source>
        <dbReference type="ARBA" id="ARBA00022692"/>
    </source>
</evidence>
<dbReference type="PIRSF" id="PIRSF006603">
    <property type="entry name" value="DinF"/>
    <property type="match status" value="1"/>
</dbReference>
<dbReference type="EMBL" id="QVTE01000077">
    <property type="protein sequence ID" value="RFU62315.1"/>
    <property type="molecule type" value="Genomic_DNA"/>
</dbReference>
<gene>
    <name evidence="9" type="ORF">D0469_20650</name>
</gene>
<feature type="transmembrane region" description="Helical" evidence="8">
    <location>
        <begin position="280"/>
        <end position="300"/>
    </location>
</feature>
<dbReference type="NCBIfam" id="TIGR00797">
    <property type="entry name" value="matE"/>
    <property type="match status" value="1"/>
</dbReference>
<keyword evidence="3" id="KW-0813">Transport</keyword>
<comment type="subcellular location">
    <subcellularLocation>
        <location evidence="1">Cell membrane</location>
        <topology evidence="1">Multi-pass membrane protein</topology>
    </subcellularLocation>
</comment>
<accession>A0A372L9Q9</accession>
<evidence type="ECO:0000256" key="2">
    <source>
        <dbReference type="ARBA" id="ARBA00010199"/>
    </source>
</evidence>
<evidence type="ECO:0000256" key="4">
    <source>
        <dbReference type="ARBA" id="ARBA00022475"/>
    </source>
</evidence>
<feature type="transmembrane region" description="Helical" evidence="8">
    <location>
        <begin position="92"/>
        <end position="114"/>
    </location>
</feature>
<evidence type="ECO:0000256" key="8">
    <source>
        <dbReference type="SAM" id="Phobius"/>
    </source>
</evidence>
<sequence length="445" mass="48434">MSQHDFTRGNLWEQMVRFSTPILLTNLLQVSYQFIDSLWVGNLLGANALGAVSVSGAVIFTILSFIIGVNNAALTILSQQKGKADNAGLKNYLNAFVVILTILSVLLGVLGYIFSEWILVFLGTPDAMISSAKAFLEISFIGIIFLFGYNFIATILRSVGDSKTPLIFVFLSVVLNTVLVPVFIIYFGMGIQGAALATVISQGAAFLFGLTLIIKRKVVPFAIPYLPKKEEIALIFKLGIPSGLQMTVISAGVMAIMSVVNSFGEDVVAGFGAAQRIDSLIMLPAMALSTAVNSMAGQNIGAGRWDRVHKIAIYGVLYNLSIMVTIAVVIFLFSELGIGLFVQEQAAREFGGQYLRIVAFFYPFLGINFILNGIVRSSGAMFQILVLNIISFWVLRYPLTYLFSEKLGEAGIGLGMGTAFVIGSLTSYLYYRYGKWKKELLPGKE</sequence>
<dbReference type="PANTHER" id="PTHR43549:SF3">
    <property type="entry name" value="MULTIDRUG RESISTANCE PROTEIN YPNP-RELATED"/>
    <property type="match status" value="1"/>
</dbReference>
<feature type="transmembrane region" description="Helical" evidence="8">
    <location>
        <begin position="411"/>
        <end position="431"/>
    </location>
</feature>
<evidence type="ECO:0000313" key="9">
    <source>
        <dbReference type="EMBL" id="RFU62315.1"/>
    </source>
</evidence>
<dbReference type="Pfam" id="PF01554">
    <property type="entry name" value="MatE"/>
    <property type="match status" value="2"/>
</dbReference>
<feature type="transmembrane region" description="Helical" evidence="8">
    <location>
        <begin position="382"/>
        <end position="399"/>
    </location>
</feature>
<feature type="transmembrane region" description="Helical" evidence="8">
    <location>
        <begin position="234"/>
        <end position="260"/>
    </location>
</feature>
<evidence type="ECO:0000256" key="6">
    <source>
        <dbReference type="ARBA" id="ARBA00022989"/>
    </source>
</evidence>
<dbReference type="PANTHER" id="PTHR43549">
    <property type="entry name" value="MULTIDRUG RESISTANCE PROTEIN YPNP-RELATED"/>
    <property type="match status" value="1"/>
</dbReference>
<comment type="similarity">
    <text evidence="2">Belongs to the multi antimicrobial extrusion (MATE) (TC 2.A.66.1) family.</text>
</comment>
<dbReference type="GO" id="GO:0015297">
    <property type="term" value="F:antiporter activity"/>
    <property type="evidence" value="ECO:0007669"/>
    <property type="project" value="InterPro"/>
</dbReference>
<dbReference type="InterPro" id="IPR048279">
    <property type="entry name" value="MdtK-like"/>
</dbReference>
<keyword evidence="7 8" id="KW-0472">Membrane</keyword>
<evidence type="ECO:0000256" key="3">
    <source>
        <dbReference type="ARBA" id="ARBA00022448"/>
    </source>
</evidence>
<dbReference type="Proteomes" id="UP000264541">
    <property type="component" value="Unassembled WGS sequence"/>
</dbReference>
<dbReference type="RefSeq" id="WP_117328591.1">
    <property type="nucleotide sequence ID" value="NZ_QVTE01000077.1"/>
</dbReference>
<dbReference type="OrthoDB" id="9776324at2"/>
<keyword evidence="4" id="KW-1003">Cell membrane</keyword>